<dbReference type="SUPFAM" id="SSF161098">
    <property type="entry name" value="MetI-like"/>
    <property type="match status" value="1"/>
</dbReference>
<keyword evidence="10" id="KW-1185">Reference proteome</keyword>
<evidence type="ECO:0000256" key="3">
    <source>
        <dbReference type="ARBA" id="ARBA00022475"/>
    </source>
</evidence>
<comment type="subcellular location">
    <subcellularLocation>
        <location evidence="1 7">Cell membrane</location>
        <topology evidence="1 7">Multi-pass membrane protein</topology>
    </subcellularLocation>
</comment>
<reference evidence="9 10" key="1">
    <citation type="submission" date="2018-11" db="EMBL/GenBank/DDBJ databases">
        <title>Cryobacterium sp. nov., isolated from rhizosphere soil of lettuce.</title>
        <authorList>
            <person name="Wang Y."/>
        </authorList>
    </citation>
    <scope>NUCLEOTIDE SEQUENCE [LARGE SCALE GENOMIC DNA]</scope>
    <source>
        <strain evidence="9 10">NEAU-85</strain>
    </source>
</reference>
<sequence>MEVLAYFPDYLSGLWITTTASLLSFAAALVLGVITAVFRRSGIWPLKVIGAVYVEVIRNTPSLVQIFLIFFGLPSIGIHLPAFEAGVIALAINGGAYLAEIIRAGLTKVPSGQFEAARTLGLGRTDTFFHVVFPQAARYVYPPVINEFIQIILATSLLSTVALNELTGTALVVNSLTFQTLVAFAVALVLYLILTNVVSFAAAWLGRRMFHPPLQLRQERQHGKTLLKRLTIMAGGR</sequence>
<accession>A0A3M8LR58</accession>
<keyword evidence="4 7" id="KW-0812">Transmembrane</keyword>
<evidence type="ECO:0000256" key="4">
    <source>
        <dbReference type="ARBA" id="ARBA00022692"/>
    </source>
</evidence>
<dbReference type="NCBIfam" id="TIGR01726">
    <property type="entry name" value="HEQRo_perm_3TM"/>
    <property type="match status" value="1"/>
</dbReference>
<feature type="transmembrane region" description="Helical" evidence="7">
    <location>
        <begin position="12"/>
        <end position="38"/>
    </location>
</feature>
<dbReference type="Pfam" id="PF00528">
    <property type="entry name" value="BPD_transp_1"/>
    <property type="match status" value="1"/>
</dbReference>
<keyword evidence="6 7" id="KW-0472">Membrane</keyword>
<evidence type="ECO:0000256" key="7">
    <source>
        <dbReference type="RuleBase" id="RU363032"/>
    </source>
</evidence>
<name>A0A3M8LR58_9MICO</name>
<dbReference type="CDD" id="cd06261">
    <property type="entry name" value="TM_PBP2"/>
    <property type="match status" value="1"/>
</dbReference>
<dbReference type="GO" id="GO:0022857">
    <property type="term" value="F:transmembrane transporter activity"/>
    <property type="evidence" value="ECO:0007669"/>
    <property type="project" value="InterPro"/>
</dbReference>
<proteinExistence type="inferred from homology"/>
<dbReference type="Gene3D" id="1.10.3720.10">
    <property type="entry name" value="MetI-like"/>
    <property type="match status" value="1"/>
</dbReference>
<gene>
    <name evidence="9" type="ORF">EEJ31_00090</name>
</gene>
<feature type="transmembrane region" description="Helical" evidence="7">
    <location>
        <begin position="183"/>
        <end position="205"/>
    </location>
</feature>
<evidence type="ECO:0000259" key="8">
    <source>
        <dbReference type="PROSITE" id="PS50928"/>
    </source>
</evidence>
<feature type="transmembrane region" description="Helical" evidence="7">
    <location>
        <begin position="78"/>
        <end position="99"/>
    </location>
</feature>
<feature type="transmembrane region" description="Helical" evidence="7">
    <location>
        <begin position="144"/>
        <end position="163"/>
    </location>
</feature>
<evidence type="ECO:0000256" key="5">
    <source>
        <dbReference type="ARBA" id="ARBA00022989"/>
    </source>
</evidence>
<dbReference type="PROSITE" id="PS50928">
    <property type="entry name" value="ABC_TM1"/>
    <property type="match status" value="1"/>
</dbReference>
<keyword evidence="3" id="KW-1003">Cell membrane</keyword>
<keyword evidence="2 7" id="KW-0813">Transport</keyword>
<dbReference type="InterPro" id="IPR010065">
    <property type="entry name" value="AA_ABC_transptr_permease_3TM"/>
</dbReference>
<evidence type="ECO:0000256" key="1">
    <source>
        <dbReference type="ARBA" id="ARBA00004651"/>
    </source>
</evidence>
<dbReference type="InterPro" id="IPR043429">
    <property type="entry name" value="ArtM/GltK/GlnP/TcyL/YhdX-like"/>
</dbReference>
<dbReference type="OrthoDB" id="92598at2"/>
<feature type="domain" description="ABC transmembrane type-1" evidence="8">
    <location>
        <begin position="14"/>
        <end position="199"/>
    </location>
</feature>
<dbReference type="InterPro" id="IPR000515">
    <property type="entry name" value="MetI-like"/>
</dbReference>
<organism evidence="9 10">
    <name type="scientific">Cryobacterium tepidiphilum</name>
    <dbReference type="NCBI Taxonomy" id="2486026"/>
    <lineage>
        <taxon>Bacteria</taxon>
        <taxon>Bacillati</taxon>
        <taxon>Actinomycetota</taxon>
        <taxon>Actinomycetes</taxon>
        <taxon>Micrococcales</taxon>
        <taxon>Microbacteriaceae</taxon>
        <taxon>Cryobacterium</taxon>
    </lineage>
</organism>
<protein>
    <submittedName>
        <fullName evidence="9">Amino acid ABC transporter permease</fullName>
    </submittedName>
</protein>
<dbReference type="Proteomes" id="UP000279859">
    <property type="component" value="Unassembled WGS sequence"/>
</dbReference>
<keyword evidence="5 7" id="KW-1133">Transmembrane helix</keyword>
<comment type="similarity">
    <text evidence="7">Belongs to the binding-protein-dependent transport system permease family.</text>
</comment>
<feature type="transmembrane region" description="Helical" evidence="7">
    <location>
        <begin position="50"/>
        <end position="72"/>
    </location>
</feature>
<dbReference type="AlphaFoldDB" id="A0A3M8LR58"/>
<dbReference type="RefSeq" id="WP_123044256.1">
    <property type="nucleotide sequence ID" value="NZ_RDSR01000001.1"/>
</dbReference>
<evidence type="ECO:0000313" key="9">
    <source>
        <dbReference type="EMBL" id="RNE67224.1"/>
    </source>
</evidence>
<dbReference type="EMBL" id="RDSR01000001">
    <property type="protein sequence ID" value="RNE67224.1"/>
    <property type="molecule type" value="Genomic_DNA"/>
</dbReference>
<dbReference type="PANTHER" id="PTHR30614:SF35">
    <property type="entry name" value="ABC TRANSPORTER PERMEASE PROTEIN"/>
    <property type="match status" value="1"/>
</dbReference>
<evidence type="ECO:0000313" key="10">
    <source>
        <dbReference type="Proteomes" id="UP000279859"/>
    </source>
</evidence>
<evidence type="ECO:0000256" key="6">
    <source>
        <dbReference type="ARBA" id="ARBA00023136"/>
    </source>
</evidence>
<comment type="caution">
    <text evidence="9">The sequence shown here is derived from an EMBL/GenBank/DDBJ whole genome shotgun (WGS) entry which is preliminary data.</text>
</comment>
<dbReference type="GO" id="GO:0006865">
    <property type="term" value="P:amino acid transport"/>
    <property type="evidence" value="ECO:0007669"/>
    <property type="project" value="TreeGrafter"/>
</dbReference>
<dbReference type="PANTHER" id="PTHR30614">
    <property type="entry name" value="MEMBRANE COMPONENT OF AMINO ACID ABC TRANSPORTER"/>
    <property type="match status" value="1"/>
</dbReference>
<evidence type="ECO:0000256" key="2">
    <source>
        <dbReference type="ARBA" id="ARBA00022448"/>
    </source>
</evidence>
<dbReference type="GO" id="GO:0043190">
    <property type="term" value="C:ATP-binding cassette (ABC) transporter complex"/>
    <property type="evidence" value="ECO:0007669"/>
    <property type="project" value="InterPro"/>
</dbReference>
<dbReference type="InterPro" id="IPR035906">
    <property type="entry name" value="MetI-like_sf"/>
</dbReference>